<accession>A0A364Y1L5</accession>
<reference evidence="2 3" key="1">
    <citation type="submission" date="2018-06" db="EMBL/GenBank/DDBJ databases">
        <title>Chryseolinea flavus sp. nov., a member of the phylum Bacteroidetes isolated from soil.</title>
        <authorList>
            <person name="Li Y."/>
            <person name="Wang J."/>
        </authorList>
    </citation>
    <scope>NUCLEOTIDE SEQUENCE [LARGE SCALE GENOMIC DNA]</scope>
    <source>
        <strain evidence="2 3">SDU1-6</strain>
    </source>
</reference>
<name>A0A364Y1L5_9BACT</name>
<evidence type="ECO:0000313" key="3">
    <source>
        <dbReference type="Proteomes" id="UP000251889"/>
    </source>
</evidence>
<evidence type="ECO:0000313" key="2">
    <source>
        <dbReference type="EMBL" id="RAV99839.1"/>
    </source>
</evidence>
<dbReference type="InterPro" id="IPR011042">
    <property type="entry name" value="6-blade_b-propeller_TolB-like"/>
</dbReference>
<dbReference type="RefSeq" id="WP_112748186.1">
    <property type="nucleotide sequence ID" value="NZ_QMFY01000009.1"/>
</dbReference>
<dbReference type="EMBL" id="QMFY01000009">
    <property type="protein sequence ID" value="RAV99839.1"/>
    <property type="molecule type" value="Genomic_DNA"/>
</dbReference>
<dbReference type="Gene3D" id="2.120.10.30">
    <property type="entry name" value="TolB, C-terminal domain"/>
    <property type="match status" value="1"/>
</dbReference>
<dbReference type="SUPFAM" id="SSF63829">
    <property type="entry name" value="Calcium-dependent phosphotriesterase"/>
    <property type="match status" value="1"/>
</dbReference>
<protein>
    <submittedName>
        <fullName evidence="2">ATP/GTP-binding protein</fullName>
    </submittedName>
</protein>
<dbReference type="AlphaFoldDB" id="A0A364Y1L5"/>
<keyword evidence="3" id="KW-1185">Reference proteome</keyword>
<dbReference type="Proteomes" id="UP000251889">
    <property type="component" value="Unassembled WGS sequence"/>
</dbReference>
<organism evidence="2 3">
    <name type="scientific">Pseudochryseolinea flava</name>
    <dbReference type="NCBI Taxonomy" id="2059302"/>
    <lineage>
        <taxon>Bacteria</taxon>
        <taxon>Pseudomonadati</taxon>
        <taxon>Bacteroidota</taxon>
        <taxon>Cytophagia</taxon>
        <taxon>Cytophagales</taxon>
        <taxon>Fulvivirgaceae</taxon>
        <taxon>Pseudochryseolinea</taxon>
    </lineage>
</organism>
<feature type="chain" id="PRO_5016685397" evidence="1">
    <location>
        <begin position="22"/>
        <end position="280"/>
    </location>
</feature>
<comment type="caution">
    <text evidence="2">The sequence shown here is derived from an EMBL/GenBank/DDBJ whole genome shotgun (WGS) entry which is preliminary data.</text>
</comment>
<evidence type="ECO:0000256" key="1">
    <source>
        <dbReference type="SAM" id="SignalP"/>
    </source>
</evidence>
<feature type="signal peptide" evidence="1">
    <location>
        <begin position="1"/>
        <end position="21"/>
    </location>
</feature>
<sequence length="280" mass="30083">MKKISALAALMLCLFVIHADAQTLTSKWNSEATLSVPEAVLLDAKNNVIYVANIDGKPDSVDGAGFISQLTPDGKIKNLKWVTGLDAPKGMGLVKNTLYVSDIHRVVAIDITAGKISQRIDIAGSAFLNDITVDDKGNVYVSDTGTGKIHKIVNGKAEVFFESQDIKSPNGLLALKEGLYIADFGTGAFHKLGWDKKLTKIGTIVAGSDGIVQLEKDKFLVSSWYGEAHTITASGAVEKVLDTKDQKLNAADIDFDSKTRTLYVPTFFANTVAAYTLGKK</sequence>
<proteinExistence type="predicted"/>
<dbReference type="OrthoDB" id="7675395at2"/>
<gene>
    <name evidence="2" type="ORF">DQQ10_17515</name>
</gene>
<keyword evidence="1" id="KW-0732">Signal</keyword>